<dbReference type="EMBL" id="AJAQ01000015">
    <property type="protein sequence ID" value="EOH94239.1"/>
    <property type="molecule type" value="Genomic_DNA"/>
</dbReference>
<reference evidence="1 2" key="1">
    <citation type="submission" date="2013-02" db="EMBL/GenBank/DDBJ databases">
        <title>The Genome Sequence of Enterococcus pallens BAA-351.</title>
        <authorList>
            <consortium name="The Broad Institute Genome Sequencing Platform"/>
            <consortium name="The Broad Institute Genome Sequencing Center for Infectious Disease"/>
            <person name="Earl A.M."/>
            <person name="Gilmore M.S."/>
            <person name="Lebreton F."/>
            <person name="Walker B."/>
            <person name="Young S.K."/>
            <person name="Zeng Q."/>
            <person name="Gargeya S."/>
            <person name="Fitzgerald M."/>
            <person name="Haas B."/>
            <person name="Abouelleil A."/>
            <person name="Alvarado L."/>
            <person name="Arachchi H.M."/>
            <person name="Berlin A.M."/>
            <person name="Chapman S.B."/>
            <person name="Dewar J."/>
            <person name="Goldberg J."/>
            <person name="Griggs A."/>
            <person name="Gujja S."/>
            <person name="Hansen M."/>
            <person name="Howarth C."/>
            <person name="Imamovic A."/>
            <person name="Larimer J."/>
            <person name="McCowan C."/>
            <person name="Murphy C."/>
            <person name="Neiman D."/>
            <person name="Pearson M."/>
            <person name="Priest M."/>
            <person name="Roberts A."/>
            <person name="Saif S."/>
            <person name="Shea T."/>
            <person name="Sisk P."/>
            <person name="Sykes S."/>
            <person name="Wortman J."/>
            <person name="Nusbaum C."/>
            <person name="Birren B."/>
        </authorList>
    </citation>
    <scope>NUCLEOTIDE SEQUENCE [LARGE SCALE GENOMIC DNA]</scope>
    <source>
        <strain evidence="1 2">ATCC BAA-351</strain>
    </source>
</reference>
<dbReference type="AlphaFoldDB" id="R2T1T5"/>
<sequence>MIKLIKRLICKYRGHKFESYVFRTGTYPLDIEQAGHCTRCDFDTHSDVDQYRGNCGV</sequence>
<dbReference type="HOGENOM" id="CLU_2989703_0_0_9"/>
<evidence type="ECO:0000313" key="1">
    <source>
        <dbReference type="EMBL" id="EOH94239.1"/>
    </source>
</evidence>
<organism evidence="1 2">
    <name type="scientific">Enterococcus pallens ATCC BAA-351</name>
    <dbReference type="NCBI Taxonomy" id="1158607"/>
    <lineage>
        <taxon>Bacteria</taxon>
        <taxon>Bacillati</taxon>
        <taxon>Bacillota</taxon>
        <taxon>Bacilli</taxon>
        <taxon>Lactobacillales</taxon>
        <taxon>Enterococcaceae</taxon>
        <taxon>Enterococcus</taxon>
    </lineage>
</organism>
<evidence type="ECO:0000313" key="2">
    <source>
        <dbReference type="Proteomes" id="UP000013782"/>
    </source>
</evidence>
<dbReference type="Proteomes" id="UP000013782">
    <property type="component" value="Unassembled WGS sequence"/>
</dbReference>
<accession>R2T1T5</accession>
<protein>
    <submittedName>
        <fullName evidence="1">Uncharacterized protein</fullName>
    </submittedName>
</protein>
<keyword evidence="2" id="KW-1185">Reference proteome</keyword>
<gene>
    <name evidence="1" type="ORF">UAU_01974</name>
</gene>
<name>R2T1T5_9ENTE</name>
<dbReference type="InterPro" id="IPR012455">
    <property type="entry name" value="DUF1660"/>
</dbReference>
<dbReference type="RefSeq" id="WP_010756965.1">
    <property type="nucleotide sequence ID" value="NZ_ASWD01000001.1"/>
</dbReference>
<comment type="caution">
    <text evidence="1">The sequence shown here is derived from an EMBL/GenBank/DDBJ whole genome shotgun (WGS) entry which is preliminary data.</text>
</comment>
<dbReference type="Pfam" id="PF07874">
    <property type="entry name" value="DUF1660"/>
    <property type="match status" value="1"/>
</dbReference>
<dbReference type="eggNOG" id="ENOG50308D2">
    <property type="taxonomic scope" value="Bacteria"/>
</dbReference>
<proteinExistence type="predicted"/>